<evidence type="ECO:0000313" key="1">
    <source>
        <dbReference type="EMBL" id="KAA5840218.1"/>
    </source>
</evidence>
<dbReference type="RefSeq" id="WP_150052264.1">
    <property type="nucleotide sequence ID" value="NZ_VWPC01000019.1"/>
</dbReference>
<evidence type="ECO:0000313" key="2">
    <source>
        <dbReference type="Proteomes" id="UP000323924"/>
    </source>
</evidence>
<sequence>MNDAKASSGIEYEISKISRTHNPAQDRTFVMGMIEMAEFAELIDSRTANRYRDELDTKFTERSAYLRRSA</sequence>
<reference evidence="1 2" key="1">
    <citation type="submission" date="2019-09" db="EMBL/GenBank/DDBJ databases">
        <authorList>
            <person name="Vacheron J."/>
            <person name="Dubost A."/>
            <person name="Prigent-Combaret C."/>
            <person name="Muller D."/>
        </authorList>
    </citation>
    <scope>NUCLEOTIDE SEQUENCE [LARGE SCALE GENOMIC DNA]</scope>
    <source>
        <strain evidence="1 2">JV497</strain>
    </source>
</reference>
<name>A0AB34C1Y1_9PSED</name>
<gene>
    <name evidence="1" type="ORF">F2A38_19505</name>
</gene>
<protein>
    <submittedName>
        <fullName evidence="1">Uncharacterized protein</fullName>
    </submittedName>
</protein>
<dbReference type="AlphaFoldDB" id="A0AB34C1Y1"/>
<organism evidence="1 2">
    <name type="scientific">Pseudomonas chlororaphis</name>
    <dbReference type="NCBI Taxonomy" id="587753"/>
    <lineage>
        <taxon>Bacteria</taxon>
        <taxon>Pseudomonadati</taxon>
        <taxon>Pseudomonadota</taxon>
        <taxon>Gammaproteobacteria</taxon>
        <taxon>Pseudomonadales</taxon>
        <taxon>Pseudomonadaceae</taxon>
        <taxon>Pseudomonas</taxon>
    </lineage>
</organism>
<accession>A0AB34C1Y1</accession>
<dbReference type="EMBL" id="VWPC01000019">
    <property type="protein sequence ID" value="KAA5840218.1"/>
    <property type="molecule type" value="Genomic_DNA"/>
</dbReference>
<proteinExistence type="predicted"/>
<dbReference type="Proteomes" id="UP000323924">
    <property type="component" value="Unassembled WGS sequence"/>
</dbReference>
<comment type="caution">
    <text evidence="1">The sequence shown here is derived from an EMBL/GenBank/DDBJ whole genome shotgun (WGS) entry which is preliminary data.</text>
</comment>